<accession>A0AAE0NPE3</accession>
<keyword evidence="3" id="KW-1185">Reference proteome</keyword>
<evidence type="ECO:0000259" key="1">
    <source>
        <dbReference type="Pfam" id="PF01636"/>
    </source>
</evidence>
<dbReference type="Proteomes" id="UP001285441">
    <property type="component" value="Unassembled WGS sequence"/>
</dbReference>
<protein>
    <submittedName>
        <fullName evidence="2">Phosphotransferase enzyme family protein</fullName>
    </submittedName>
</protein>
<gene>
    <name evidence="2" type="ORF">B0H63DRAFT_559915</name>
</gene>
<comment type="caution">
    <text evidence="2">The sequence shown here is derived from an EMBL/GenBank/DDBJ whole genome shotgun (WGS) entry which is preliminary data.</text>
</comment>
<feature type="domain" description="Aminoglycoside phosphotransferase" evidence="1">
    <location>
        <begin position="71"/>
        <end position="255"/>
    </location>
</feature>
<name>A0AAE0NPE3_9PEZI</name>
<reference evidence="2" key="2">
    <citation type="submission" date="2023-06" db="EMBL/GenBank/DDBJ databases">
        <authorList>
            <consortium name="Lawrence Berkeley National Laboratory"/>
            <person name="Haridas S."/>
            <person name="Hensen N."/>
            <person name="Bonometti L."/>
            <person name="Westerberg I."/>
            <person name="Brannstrom I.O."/>
            <person name="Guillou S."/>
            <person name="Cros-Aarteil S."/>
            <person name="Calhoun S."/>
            <person name="Kuo A."/>
            <person name="Mondo S."/>
            <person name="Pangilinan J."/>
            <person name="Riley R."/>
            <person name="LaButti K."/>
            <person name="Andreopoulos B."/>
            <person name="Lipzen A."/>
            <person name="Chen C."/>
            <person name="Yanf M."/>
            <person name="Daum C."/>
            <person name="Ng V."/>
            <person name="Clum A."/>
            <person name="Steindorff A."/>
            <person name="Ohm R."/>
            <person name="Martin F."/>
            <person name="Silar P."/>
            <person name="Natvig D."/>
            <person name="Lalanne C."/>
            <person name="Gautier V."/>
            <person name="Ament-velasquez S.L."/>
            <person name="Kruys A."/>
            <person name="Hutchinson M.I."/>
            <person name="Powell A.J."/>
            <person name="Barry K."/>
            <person name="Miller A.N."/>
            <person name="Grigoriev I.V."/>
            <person name="Debuchy R."/>
            <person name="Gladieux P."/>
            <person name="Thoren M.H."/>
            <person name="Johannesson H."/>
        </authorList>
    </citation>
    <scope>NUCLEOTIDE SEQUENCE</scope>
    <source>
        <strain evidence="2">CBS 232.78</strain>
    </source>
</reference>
<dbReference type="InterPro" id="IPR011009">
    <property type="entry name" value="Kinase-like_dom_sf"/>
</dbReference>
<sequence>MAPKMTVIKESSFFRGRPGATLPTPSAVRARNKADAEFARPPPVRWGGDTGSKQPRLLIKYGADVTVGEALTQHMAHQKLLGRVPIPEVFGWAVDGGQTFIYMEEMRGDTFLSRWKTMTDAEKMSVCKQLNPMVQAWRSLKPPSSQPFIGTYDGTMPLNDIWLCDDKKLAGPFQGSKAVKQFHEVCDISIHEDVPAVFTHDDFMMANILISKKNSNNKTQPPKVEAVLDWGQAGWYPAYWEFCKAFHLNHGQVPELSSDDQEEWRQKYLPIIMDPQDIRPYINPFVYFVNSHL</sequence>
<dbReference type="InterPro" id="IPR051678">
    <property type="entry name" value="AGP_Transferase"/>
</dbReference>
<dbReference type="Gene3D" id="3.90.1200.10">
    <property type="match status" value="1"/>
</dbReference>
<dbReference type="EMBL" id="JAULSW010000004">
    <property type="protein sequence ID" value="KAK3385271.1"/>
    <property type="molecule type" value="Genomic_DNA"/>
</dbReference>
<organism evidence="2 3">
    <name type="scientific">Podospora didyma</name>
    <dbReference type="NCBI Taxonomy" id="330526"/>
    <lineage>
        <taxon>Eukaryota</taxon>
        <taxon>Fungi</taxon>
        <taxon>Dikarya</taxon>
        <taxon>Ascomycota</taxon>
        <taxon>Pezizomycotina</taxon>
        <taxon>Sordariomycetes</taxon>
        <taxon>Sordariomycetidae</taxon>
        <taxon>Sordariales</taxon>
        <taxon>Podosporaceae</taxon>
        <taxon>Podospora</taxon>
    </lineage>
</organism>
<proteinExistence type="predicted"/>
<dbReference type="PANTHER" id="PTHR21310:SF54">
    <property type="entry name" value="AMINOGLYCOSIDE PHOSPHOTRANSFERASE DOMAIN-CONTAINING PROTEIN"/>
    <property type="match status" value="1"/>
</dbReference>
<dbReference type="AlphaFoldDB" id="A0AAE0NPE3"/>
<dbReference type="Pfam" id="PF01636">
    <property type="entry name" value="APH"/>
    <property type="match status" value="1"/>
</dbReference>
<evidence type="ECO:0000313" key="3">
    <source>
        <dbReference type="Proteomes" id="UP001285441"/>
    </source>
</evidence>
<dbReference type="PANTHER" id="PTHR21310">
    <property type="entry name" value="AMINOGLYCOSIDE PHOSPHOTRANSFERASE-RELATED-RELATED"/>
    <property type="match status" value="1"/>
</dbReference>
<dbReference type="InterPro" id="IPR002575">
    <property type="entry name" value="Aminoglycoside_PTrfase"/>
</dbReference>
<dbReference type="SUPFAM" id="SSF56112">
    <property type="entry name" value="Protein kinase-like (PK-like)"/>
    <property type="match status" value="1"/>
</dbReference>
<evidence type="ECO:0000313" key="2">
    <source>
        <dbReference type="EMBL" id="KAK3385271.1"/>
    </source>
</evidence>
<reference evidence="2" key="1">
    <citation type="journal article" date="2023" name="Mol. Phylogenet. Evol.">
        <title>Genome-scale phylogeny and comparative genomics of the fungal order Sordariales.</title>
        <authorList>
            <person name="Hensen N."/>
            <person name="Bonometti L."/>
            <person name="Westerberg I."/>
            <person name="Brannstrom I.O."/>
            <person name="Guillou S."/>
            <person name="Cros-Aarteil S."/>
            <person name="Calhoun S."/>
            <person name="Haridas S."/>
            <person name="Kuo A."/>
            <person name="Mondo S."/>
            <person name="Pangilinan J."/>
            <person name="Riley R."/>
            <person name="LaButti K."/>
            <person name="Andreopoulos B."/>
            <person name="Lipzen A."/>
            <person name="Chen C."/>
            <person name="Yan M."/>
            <person name="Daum C."/>
            <person name="Ng V."/>
            <person name="Clum A."/>
            <person name="Steindorff A."/>
            <person name="Ohm R.A."/>
            <person name="Martin F."/>
            <person name="Silar P."/>
            <person name="Natvig D.O."/>
            <person name="Lalanne C."/>
            <person name="Gautier V."/>
            <person name="Ament-Velasquez S.L."/>
            <person name="Kruys A."/>
            <person name="Hutchinson M.I."/>
            <person name="Powell A.J."/>
            <person name="Barry K."/>
            <person name="Miller A.N."/>
            <person name="Grigoriev I.V."/>
            <person name="Debuchy R."/>
            <person name="Gladieux P."/>
            <person name="Hiltunen Thoren M."/>
            <person name="Johannesson H."/>
        </authorList>
    </citation>
    <scope>NUCLEOTIDE SEQUENCE</scope>
    <source>
        <strain evidence="2">CBS 232.78</strain>
    </source>
</reference>